<protein>
    <submittedName>
        <fullName evidence="2">Uncharacterized protein</fullName>
    </submittedName>
</protein>
<evidence type="ECO:0000313" key="2">
    <source>
        <dbReference type="EMBL" id="ROL33047.1"/>
    </source>
</evidence>
<dbReference type="AlphaFoldDB" id="A0A3N0Y4E2"/>
<organism evidence="2 3">
    <name type="scientific">Anabarilius grahami</name>
    <name type="common">Kanglang fish</name>
    <name type="synonym">Barilius grahami</name>
    <dbReference type="NCBI Taxonomy" id="495550"/>
    <lineage>
        <taxon>Eukaryota</taxon>
        <taxon>Metazoa</taxon>
        <taxon>Chordata</taxon>
        <taxon>Craniata</taxon>
        <taxon>Vertebrata</taxon>
        <taxon>Euteleostomi</taxon>
        <taxon>Actinopterygii</taxon>
        <taxon>Neopterygii</taxon>
        <taxon>Teleostei</taxon>
        <taxon>Ostariophysi</taxon>
        <taxon>Cypriniformes</taxon>
        <taxon>Xenocyprididae</taxon>
        <taxon>Xenocypridinae</taxon>
        <taxon>Xenocypridinae incertae sedis</taxon>
        <taxon>Anabarilius</taxon>
    </lineage>
</organism>
<feature type="compositionally biased region" description="Basic and acidic residues" evidence="1">
    <location>
        <begin position="125"/>
        <end position="136"/>
    </location>
</feature>
<evidence type="ECO:0000313" key="3">
    <source>
        <dbReference type="Proteomes" id="UP000281406"/>
    </source>
</evidence>
<proteinExistence type="predicted"/>
<gene>
    <name evidence="2" type="ORF">DPX16_5942</name>
</gene>
<dbReference type="Proteomes" id="UP000281406">
    <property type="component" value="Unassembled WGS sequence"/>
</dbReference>
<feature type="compositionally biased region" description="Gly residues" evidence="1">
    <location>
        <begin position="1"/>
        <end position="14"/>
    </location>
</feature>
<feature type="region of interest" description="Disordered" evidence="1">
    <location>
        <begin position="1"/>
        <end position="194"/>
    </location>
</feature>
<reference evidence="2 3" key="1">
    <citation type="submission" date="2018-10" db="EMBL/GenBank/DDBJ databases">
        <title>Genome assembly for a Yunnan-Guizhou Plateau 3E fish, Anabarilius grahami (Regan), and its evolutionary and genetic applications.</title>
        <authorList>
            <person name="Jiang W."/>
        </authorList>
    </citation>
    <scope>NUCLEOTIDE SEQUENCE [LARGE SCALE GENOMIC DNA]</scope>
    <source>
        <strain evidence="2">AG-KIZ</strain>
        <tissue evidence="2">Muscle</tissue>
    </source>
</reference>
<evidence type="ECO:0000256" key="1">
    <source>
        <dbReference type="SAM" id="MobiDB-lite"/>
    </source>
</evidence>
<name>A0A3N0Y4E2_ANAGA</name>
<sequence length="194" mass="18880">MKRIEGGGFGGGRGAGDRQEPGGVGHGHHGGIDGGRSQGGVQTAGADGTLGPISRGGTMHDGEVGGREEPDDAVGVQGSGAAGIPEVRSGSWASTAGGRPGGASEPSGASGQTGHGGVVGAVSRGDGDGLTGRDGDVGLEARSGGRDSASSRAGGVEEDESHGVSGWDRMGSKNTQSDEGAKQEKVEEVKLIRD</sequence>
<keyword evidence="3" id="KW-1185">Reference proteome</keyword>
<feature type="compositionally biased region" description="Basic and acidic residues" evidence="1">
    <location>
        <begin position="58"/>
        <end position="68"/>
    </location>
</feature>
<comment type="caution">
    <text evidence="2">The sequence shown here is derived from an EMBL/GenBank/DDBJ whole genome shotgun (WGS) entry which is preliminary data.</text>
</comment>
<feature type="compositionally biased region" description="Basic and acidic residues" evidence="1">
    <location>
        <begin position="179"/>
        <end position="194"/>
    </location>
</feature>
<dbReference type="EMBL" id="RJVU01053528">
    <property type="protein sequence ID" value="ROL33047.1"/>
    <property type="molecule type" value="Genomic_DNA"/>
</dbReference>
<accession>A0A3N0Y4E2</accession>